<name>A0A6M4AYX5_9SPHN</name>
<dbReference type="AlphaFoldDB" id="A0A6M4AYX5"/>
<evidence type="ECO:0000256" key="1">
    <source>
        <dbReference type="SAM" id="MobiDB-lite"/>
    </source>
</evidence>
<sequence length="129" mass="13228">MLPLTLAACGGATATGPAGRGPVTAGQLPPTNLHRDGTLPGRTHNDAGGGGQVMGRTAAQLIRDFGTPRLDVTEGPARKLQFAGDRCVMDAYLYAPRAGAEPVASHVDTRSPDGADVARDACIATLPRR</sequence>
<feature type="compositionally biased region" description="Low complexity" evidence="1">
    <location>
        <begin position="11"/>
        <end position="26"/>
    </location>
</feature>
<dbReference type="Proteomes" id="UP000503018">
    <property type="component" value="Chromosome"/>
</dbReference>
<accession>A0A6M4AYX5</accession>
<protein>
    <submittedName>
        <fullName evidence="2">Uncharacterized protein</fullName>
    </submittedName>
</protein>
<feature type="region of interest" description="Disordered" evidence="1">
    <location>
        <begin position="11"/>
        <end position="53"/>
    </location>
</feature>
<keyword evidence="3" id="KW-1185">Reference proteome</keyword>
<dbReference type="KEGG" id="slan:GV829_03985"/>
<organism evidence="2 3">
    <name type="scientific">Sphingomonas lacunae</name>
    <dbReference type="NCBI Taxonomy" id="2698828"/>
    <lineage>
        <taxon>Bacteria</taxon>
        <taxon>Pseudomonadati</taxon>
        <taxon>Pseudomonadota</taxon>
        <taxon>Alphaproteobacteria</taxon>
        <taxon>Sphingomonadales</taxon>
        <taxon>Sphingomonadaceae</taxon>
        <taxon>Sphingomonas</taxon>
    </lineage>
</organism>
<gene>
    <name evidence="2" type="ORF">GV829_03985</name>
</gene>
<evidence type="ECO:0000313" key="3">
    <source>
        <dbReference type="Proteomes" id="UP000503018"/>
    </source>
</evidence>
<reference evidence="2 3" key="1">
    <citation type="submission" date="2020-01" db="EMBL/GenBank/DDBJ databases">
        <title>Sphingomonas sp. strain CSW-10.</title>
        <authorList>
            <person name="Chen W.-M."/>
        </authorList>
    </citation>
    <scope>NUCLEOTIDE SEQUENCE [LARGE SCALE GENOMIC DNA]</scope>
    <source>
        <strain evidence="2 3">CSW-10</strain>
    </source>
</reference>
<evidence type="ECO:0000313" key="2">
    <source>
        <dbReference type="EMBL" id="QJQ33560.1"/>
    </source>
</evidence>
<proteinExistence type="predicted"/>
<dbReference type="EMBL" id="CP053015">
    <property type="protein sequence ID" value="QJQ33560.1"/>
    <property type="molecule type" value="Genomic_DNA"/>
</dbReference>